<feature type="DNA-binding region" description="OmpR/PhoB-type" evidence="7">
    <location>
        <begin position="139"/>
        <end position="235"/>
    </location>
</feature>
<dbReference type="Pfam" id="PF00072">
    <property type="entry name" value="Response_reg"/>
    <property type="match status" value="1"/>
</dbReference>
<evidence type="ECO:0000256" key="5">
    <source>
        <dbReference type="ARBA" id="ARBA00023163"/>
    </source>
</evidence>
<dbReference type="PANTHER" id="PTHR48111">
    <property type="entry name" value="REGULATOR OF RPOS"/>
    <property type="match status" value="1"/>
</dbReference>
<evidence type="ECO:0000256" key="7">
    <source>
        <dbReference type="PROSITE-ProRule" id="PRU01091"/>
    </source>
</evidence>
<evidence type="ECO:0000259" key="8">
    <source>
        <dbReference type="PROSITE" id="PS50110"/>
    </source>
</evidence>
<keyword evidence="5" id="KW-0804">Transcription</keyword>
<dbReference type="OrthoDB" id="9793321at2"/>
<dbReference type="GO" id="GO:0032993">
    <property type="term" value="C:protein-DNA complex"/>
    <property type="evidence" value="ECO:0007669"/>
    <property type="project" value="TreeGrafter"/>
</dbReference>
<evidence type="ECO:0000313" key="11">
    <source>
        <dbReference type="Proteomes" id="UP000315995"/>
    </source>
</evidence>
<dbReference type="SUPFAM" id="SSF52172">
    <property type="entry name" value="CheY-like"/>
    <property type="match status" value="1"/>
</dbReference>
<feature type="modified residue" description="4-aspartylphosphate" evidence="6">
    <location>
        <position position="54"/>
    </location>
</feature>
<reference evidence="10 11" key="1">
    <citation type="submission" date="2019-06" db="EMBL/GenBank/DDBJ databases">
        <title>Persicimonas caeni gen. nov., sp. nov., a predatory bacterium isolated from solar saltern.</title>
        <authorList>
            <person name="Wang S."/>
        </authorList>
    </citation>
    <scope>NUCLEOTIDE SEQUENCE [LARGE SCALE GENOMIC DNA]</scope>
    <source>
        <strain evidence="10 11">YN101</strain>
    </source>
</reference>
<proteinExistence type="predicted"/>
<evidence type="ECO:0000256" key="3">
    <source>
        <dbReference type="ARBA" id="ARBA00023015"/>
    </source>
</evidence>
<organism evidence="10 11">
    <name type="scientific">Persicimonas caeni</name>
    <dbReference type="NCBI Taxonomy" id="2292766"/>
    <lineage>
        <taxon>Bacteria</taxon>
        <taxon>Deltaproteobacteria</taxon>
        <taxon>Bradymonadales</taxon>
        <taxon>Bradymonadaceae</taxon>
        <taxon>Persicimonas</taxon>
    </lineage>
</organism>
<keyword evidence="2" id="KW-0902">Two-component regulatory system</keyword>
<dbReference type="GO" id="GO:0000156">
    <property type="term" value="F:phosphorelay response regulator activity"/>
    <property type="evidence" value="ECO:0007669"/>
    <property type="project" value="TreeGrafter"/>
</dbReference>
<feature type="domain" description="Response regulatory" evidence="8">
    <location>
        <begin position="5"/>
        <end position="118"/>
    </location>
</feature>
<dbReference type="InterPro" id="IPR036388">
    <property type="entry name" value="WH-like_DNA-bd_sf"/>
</dbReference>
<dbReference type="PROSITE" id="PS50110">
    <property type="entry name" value="RESPONSE_REGULATORY"/>
    <property type="match status" value="1"/>
</dbReference>
<dbReference type="Pfam" id="PF00486">
    <property type="entry name" value="Trans_reg_C"/>
    <property type="match status" value="1"/>
</dbReference>
<keyword evidence="3" id="KW-0805">Transcription regulation</keyword>
<feature type="domain" description="OmpR/PhoB-type" evidence="9">
    <location>
        <begin position="139"/>
        <end position="235"/>
    </location>
</feature>
<evidence type="ECO:0000259" key="9">
    <source>
        <dbReference type="PROSITE" id="PS51755"/>
    </source>
</evidence>
<dbReference type="InterPro" id="IPR016032">
    <property type="entry name" value="Sig_transdc_resp-reg_C-effctor"/>
</dbReference>
<evidence type="ECO:0000256" key="6">
    <source>
        <dbReference type="PROSITE-ProRule" id="PRU00169"/>
    </source>
</evidence>
<dbReference type="PROSITE" id="PS51755">
    <property type="entry name" value="OMPR_PHOB"/>
    <property type="match status" value="1"/>
</dbReference>
<dbReference type="SMART" id="SM00862">
    <property type="entry name" value="Trans_reg_C"/>
    <property type="match status" value="1"/>
</dbReference>
<dbReference type="SMART" id="SM00448">
    <property type="entry name" value="REC"/>
    <property type="match status" value="1"/>
</dbReference>
<dbReference type="Gene3D" id="1.10.10.10">
    <property type="entry name" value="Winged helix-like DNA-binding domain superfamily/Winged helix DNA-binding domain"/>
    <property type="match status" value="1"/>
</dbReference>
<dbReference type="PANTHER" id="PTHR48111:SF1">
    <property type="entry name" value="TWO-COMPONENT RESPONSE REGULATOR ORR33"/>
    <property type="match status" value="1"/>
</dbReference>
<accession>A0A5B8Y3V8</accession>
<dbReference type="InterPro" id="IPR011006">
    <property type="entry name" value="CheY-like_superfamily"/>
</dbReference>
<evidence type="ECO:0000256" key="4">
    <source>
        <dbReference type="ARBA" id="ARBA00023125"/>
    </source>
</evidence>
<dbReference type="InterPro" id="IPR001789">
    <property type="entry name" value="Sig_transdc_resp-reg_receiver"/>
</dbReference>
<dbReference type="SUPFAM" id="SSF46894">
    <property type="entry name" value="C-terminal effector domain of the bipartite response regulators"/>
    <property type="match status" value="1"/>
</dbReference>
<name>A0A4Y6PSR4_PERCE</name>
<keyword evidence="11" id="KW-1185">Reference proteome</keyword>
<dbReference type="InterPro" id="IPR001867">
    <property type="entry name" value="OmpR/PhoB-type_DNA-bd"/>
</dbReference>
<dbReference type="GO" id="GO:0005829">
    <property type="term" value="C:cytosol"/>
    <property type="evidence" value="ECO:0007669"/>
    <property type="project" value="TreeGrafter"/>
</dbReference>
<dbReference type="Gene3D" id="6.10.250.690">
    <property type="match status" value="1"/>
</dbReference>
<dbReference type="GO" id="GO:0000976">
    <property type="term" value="F:transcription cis-regulatory region binding"/>
    <property type="evidence" value="ECO:0007669"/>
    <property type="project" value="TreeGrafter"/>
</dbReference>
<evidence type="ECO:0000313" key="10">
    <source>
        <dbReference type="EMBL" id="QDG51374.1"/>
    </source>
</evidence>
<dbReference type="EMBL" id="CP041186">
    <property type="protein sequence ID" value="QDG51374.1"/>
    <property type="molecule type" value="Genomic_DNA"/>
</dbReference>
<accession>A0A4Y6PSR4</accession>
<dbReference type="CDD" id="cd00383">
    <property type="entry name" value="trans_reg_C"/>
    <property type="match status" value="1"/>
</dbReference>
<dbReference type="Proteomes" id="UP000315995">
    <property type="component" value="Chromosome"/>
</dbReference>
<sequence>MADLTCLVVDDDPTTLTLVTRTLQRAGIETVEATTGEDCLEVFDSDAFDIVVLDNILPNMRGEDICRYIRQRSEVPILFMSKFADEIDRIVGLELGADDYISKPFNPRELLARVRAVLRRTGRSGTVEEPVSAERAGDEGLIELGPLVLDLNQYQVVWAGEDVELTKTEFEILQVLASAPGRVFPRAELIEQVYEDTVVSERTIDSHVRRVRKKFRRFDVELIQTVRGVGFQINSFDDRSGS</sequence>
<evidence type="ECO:0000256" key="1">
    <source>
        <dbReference type="ARBA" id="ARBA00022553"/>
    </source>
</evidence>
<dbReference type="AlphaFoldDB" id="A0A4Y6PSR4"/>
<gene>
    <name evidence="10" type="ORF">FIV42_11665</name>
</gene>
<dbReference type="GO" id="GO:0006355">
    <property type="term" value="P:regulation of DNA-templated transcription"/>
    <property type="evidence" value="ECO:0007669"/>
    <property type="project" value="InterPro"/>
</dbReference>
<dbReference type="RefSeq" id="WP_141197857.1">
    <property type="nucleotide sequence ID" value="NZ_CP041186.1"/>
</dbReference>
<protein>
    <submittedName>
        <fullName evidence="10">Response regulator transcription factor</fullName>
    </submittedName>
</protein>
<keyword evidence="4 7" id="KW-0238">DNA-binding</keyword>
<dbReference type="InterPro" id="IPR039420">
    <property type="entry name" value="WalR-like"/>
</dbReference>
<dbReference type="Gene3D" id="3.40.50.2300">
    <property type="match status" value="1"/>
</dbReference>
<keyword evidence="1 6" id="KW-0597">Phosphoprotein</keyword>
<evidence type="ECO:0000256" key="2">
    <source>
        <dbReference type="ARBA" id="ARBA00023012"/>
    </source>
</evidence>